<evidence type="ECO:0000313" key="3">
    <source>
        <dbReference type="Proteomes" id="UP000636110"/>
    </source>
</evidence>
<dbReference type="Proteomes" id="UP000636110">
    <property type="component" value="Unassembled WGS sequence"/>
</dbReference>
<reference evidence="2 3" key="1">
    <citation type="submission" date="2019-11" db="EMBL/GenBank/DDBJ databases">
        <title>Description of Pedobacter sp. LMG 31462T.</title>
        <authorList>
            <person name="Carlier A."/>
            <person name="Qi S."/>
            <person name="Vandamme P."/>
        </authorList>
    </citation>
    <scope>NUCLEOTIDE SEQUENCE [LARGE SCALE GENOMIC DNA]</scope>
    <source>
        <strain evidence="2 3">LMG 31462</strain>
    </source>
</reference>
<dbReference type="RefSeq" id="WP_182955663.1">
    <property type="nucleotide sequence ID" value="NZ_WNXC01000002.1"/>
</dbReference>
<dbReference type="EMBL" id="WNXC01000002">
    <property type="protein sequence ID" value="MBB2148918.1"/>
    <property type="molecule type" value="Genomic_DNA"/>
</dbReference>
<keyword evidence="3" id="KW-1185">Reference proteome</keyword>
<gene>
    <name evidence="2" type="ORF">GM920_08330</name>
</gene>
<evidence type="ECO:0000256" key="1">
    <source>
        <dbReference type="SAM" id="SignalP"/>
    </source>
</evidence>
<sequence length="92" mass="10340">MKKFLLLMALIVISFTGFSKESKAIKNSIKYKKVKIIKKFKLNKKMDCYPIQINASCGTFLETMCSEGGSSASERQEAYAAFSDMYDNAVCN</sequence>
<accession>A0ABR6EWW8</accession>
<keyword evidence="1" id="KW-0732">Signal</keyword>
<protein>
    <submittedName>
        <fullName evidence="2">Uncharacterized protein</fullName>
    </submittedName>
</protein>
<feature type="chain" id="PRO_5046540774" evidence="1">
    <location>
        <begin position="20"/>
        <end position="92"/>
    </location>
</feature>
<name>A0ABR6EWW8_9SPHI</name>
<comment type="caution">
    <text evidence="2">The sequence shown here is derived from an EMBL/GenBank/DDBJ whole genome shotgun (WGS) entry which is preliminary data.</text>
</comment>
<organism evidence="2 3">
    <name type="scientific">Pedobacter gandavensis</name>
    <dbReference type="NCBI Taxonomy" id="2679963"/>
    <lineage>
        <taxon>Bacteria</taxon>
        <taxon>Pseudomonadati</taxon>
        <taxon>Bacteroidota</taxon>
        <taxon>Sphingobacteriia</taxon>
        <taxon>Sphingobacteriales</taxon>
        <taxon>Sphingobacteriaceae</taxon>
        <taxon>Pedobacter</taxon>
    </lineage>
</organism>
<feature type="signal peptide" evidence="1">
    <location>
        <begin position="1"/>
        <end position="19"/>
    </location>
</feature>
<proteinExistence type="predicted"/>
<evidence type="ECO:0000313" key="2">
    <source>
        <dbReference type="EMBL" id="MBB2148918.1"/>
    </source>
</evidence>